<dbReference type="Proteomes" id="UP000026682">
    <property type="component" value="Unassembled WGS sequence"/>
</dbReference>
<dbReference type="PROSITE" id="PS51257">
    <property type="entry name" value="PROKAR_LIPOPROTEIN"/>
    <property type="match status" value="1"/>
</dbReference>
<sequence>MGYTRPLFSWFAMTACGIDFGTSNSTVGWMRPGQHALLALEDGKATLPSAIFFHDEDDEVSYGRAAIADYVAGYDGRLMRSMKSLLGSSLMEGHTEVGGRAVPFKVLLTRFIAELKARAERTAGRRFEAAVLGRPVFFVDDDPKADQLAQDTLGEIARSVGLRDIDFQYEPLAAAFDYESQISREELVLVIDIGGGTSDFSLIRLGPDRAGRADRRQDILAHGGVHIGGTDFDKQLSLAHVMPLFGLGGQLKTGKDVPSTQYANLACWHTINQAYTRKAAETFAFIQAQALERDKIEHLMTLIKNREGHWVAIQVEEAKIALSEAPATRIELARIASGLAADIDRPAFDVSMNGLIDRVETTVARLLADAGVSTVDTLFFTGGSSRVPCLRERVSALVPQARSVEGDLFGSIGAGLALDAQRKFG</sequence>
<name>A0A158M5U0_9BORD</name>
<dbReference type="InterPro" id="IPR013126">
    <property type="entry name" value="Hsp_70_fam"/>
</dbReference>
<evidence type="ECO:0000313" key="5">
    <source>
        <dbReference type="Proteomes" id="UP000026682"/>
    </source>
</evidence>
<dbReference type="GO" id="GO:0140662">
    <property type="term" value="F:ATP-dependent protein folding chaperone"/>
    <property type="evidence" value="ECO:0007669"/>
    <property type="project" value="InterPro"/>
</dbReference>
<dbReference type="InterPro" id="IPR042054">
    <property type="entry name" value="YegD-like"/>
</dbReference>
<evidence type="ECO:0000256" key="2">
    <source>
        <dbReference type="ARBA" id="ARBA00022741"/>
    </source>
</evidence>
<dbReference type="InterPro" id="IPR018181">
    <property type="entry name" value="Heat_shock_70_CS"/>
</dbReference>
<dbReference type="STRING" id="35814.BBB42_01395"/>
<gene>
    <name evidence="4" type="ORF">L497_3342</name>
</gene>
<dbReference type="EMBL" id="JFZZ01000053">
    <property type="protein sequence ID" value="KAK95543.1"/>
    <property type="molecule type" value="Genomic_DNA"/>
</dbReference>
<protein>
    <submittedName>
        <fullName evidence="4">DnaK domain protein</fullName>
    </submittedName>
</protein>
<comment type="caution">
    <text evidence="4">The sequence shown here is derived from an EMBL/GenBank/DDBJ whole genome shotgun (WGS) entry which is preliminary data.</text>
</comment>
<evidence type="ECO:0000256" key="1">
    <source>
        <dbReference type="ARBA" id="ARBA00007381"/>
    </source>
</evidence>
<organism evidence="4 5">
    <name type="scientific">Bordetella holmesii CDC-H585-BH</name>
    <dbReference type="NCBI Taxonomy" id="1331206"/>
    <lineage>
        <taxon>Bacteria</taxon>
        <taxon>Pseudomonadati</taxon>
        <taxon>Pseudomonadota</taxon>
        <taxon>Betaproteobacteria</taxon>
        <taxon>Burkholderiales</taxon>
        <taxon>Alcaligenaceae</taxon>
        <taxon>Bordetella</taxon>
    </lineage>
</organism>
<dbReference type="PROSITE" id="PS00329">
    <property type="entry name" value="HSP70_2"/>
    <property type="match status" value="1"/>
</dbReference>
<comment type="similarity">
    <text evidence="1">Belongs to the heat shock protein 70 family.</text>
</comment>
<dbReference type="AlphaFoldDB" id="A0A158M5U0"/>
<evidence type="ECO:0000313" key="4">
    <source>
        <dbReference type="EMBL" id="KAK95543.1"/>
    </source>
</evidence>
<dbReference type="PRINTS" id="PR00301">
    <property type="entry name" value="HEATSHOCK70"/>
</dbReference>
<keyword evidence="2" id="KW-0547">Nucleotide-binding</keyword>
<reference evidence="4 5" key="1">
    <citation type="submission" date="2014-03" db="EMBL/GenBank/DDBJ databases">
        <title>Genome sequence of Bordetella holmseii.</title>
        <authorList>
            <person name="Harvill E."/>
            <person name="Goodfield L.L."/>
            <person name="Ivanov Y."/>
            <person name="Meyer J.A."/>
            <person name="Newth C."/>
            <person name="Cassiday P."/>
            <person name="Tondella M.L."/>
            <person name="Liao P."/>
            <person name="Zimmerman J."/>
            <person name="Meert K."/>
            <person name="Wessel D."/>
            <person name="Berger J."/>
            <person name="Dean J.M."/>
            <person name="Holubkov R."/>
            <person name="Burr J."/>
            <person name="Liu T."/>
            <person name="Brinkac L.M."/>
            <person name="Sanka R."/>
            <person name="Kim M."/>
            <person name="Losada L."/>
        </authorList>
    </citation>
    <scope>NUCLEOTIDE SEQUENCE [LARGE SCALE GENOMIC DNA]</scope>
    <source>
        <strain evidence="4 5">CDC-H585-BH</strain>
    </source>
</reference>
<dbReference type="Pfam" id="PF00012">
    <property type="entry name" value="HSP70"/>
    <property type="match status" value="2"/>
</dbReference>
<dbReference type="GO" id="GO:0005524">
    <property type="term" value="F:ATP binding"/>
    <property type="evidence" value="ECO:0007669"/>
    <property type="project" value="UniProtKB-KW"/>
</dbReference>
<dbReference type="PANTHER" id="PTHR19375">
    <property type="entry name" value="HEAT SHOCK PROTEIN 70KDA"/>
    <property type="match status" value="1"/>
</dbReference>
<keyword evidence="3" id="KW-0067">ATP-binding</keyword>
<dbReference type="PROSITE" id="PS01036">
    <property type="entry name" value="HSP70_3"/>
    <property type="match status" value="1"/>
</dbReference>
<evidence type="ECO:0000256" key="3">
    <source>
        <dbReference type="ARBA" id="ARBA00022840"/>
    </source>
</evidence>
<dbReference type="CDD" id="cd10231">
    <property type="entry name" value="ASKHA_NBD_HSP70_YegD-like"/>
    <property type="match status" value="1"/>
</dbReference>
<dbReference type="PATRIC" id="fig|1331206.3.peg.1496"/>
<accession>A0A158M5U0</accession>
<dbReference type="Gene3D" id="3.30.420.40">
    <property type="match status" value="2"/>
</dbReference>
<dbReference type="InterPro" id="IPR043129">
    <property type="entry name" value="ATPase_NBD"/>
</dbReference>
<proteinExistence type="inferred from homology"/>
<dbReference type="SUPFAM" id="SSF53067">
    <property type="entry name" value="Actin-like ATPase domain"/>
    <property type="match status" value="2"/>
</dbReference>